<dbReference type="Proteomes" id="UP000688137">
    <property type="component" value="Unassembled WGS sequence"/>
</dbReference>
<dbReference type="OMA" id="IFHERIL"/>
<evidence type="ECO:0000256" key="10">
    <source>
        <dbReference type="PROSITE-ProRule" id="PRU10141"/>
    </source>
</evidence>
<comment type="similarity">
    <text evidence="11">Belongs to the protein kinase superfamily.</text>
</comment>
<accession>A0A8S1Q258</accession>
<feature type="domain" description="Protein kinase" evidence="12">
    <location>
        <begin position="14"/>
        <end position="285"/>
    </location>
</feature>
<dbReference type="GO" id="GO:0007165">
    <property type="term" value="P:signal transduction"/>
    <property type="evidence" value="ECO:0007669"/>
    <property type="project" value="TreeGrafter"/>
</dbReference>
<evidence type="ECO:0000256" key="5">
    <source>
        <dbReference type="ARBA" id="ARBA00022741"/>
    </source>
</evidence>
<dbReference type="PROSITE" id="PS50011">
    <property type="entry name" value="PROTEIN_KINASE_DOM"/>
    <property type="match status" value="1"/>
</dbReference>
<keyword evidence="14" id="KW-1185">Reference proteome</keyword>
<evidence type="ECO:0000259" key="12">
    <source>
        <dbReference type="PROSITE" id="PS50011"/>
    </source>
</evidence>
<feature type="binding site" evidence="10">
    <location>
        <position position="41"/>
    </location>
    <ligand>
        <name>ATP</name>
        <dbReference type="ChEBI" id="CHEBI:30616"/>
    </ligand>
</feature>
<proteinExistence type="inferred from homology"/>
<evidence type="ECO:0000256" key="2">
    <source>
        <dbReference type="ARBA" id="ARBA00012513"/>
    </source>
</evidence>
<dbReference type="PANTHER" id="PTHR43895">
    <property type="entry name" value="CALCIUM/CALMODULIN-DEPENDENT PROTEIN KINASE KINASE-RELATED"/>
    <property type="match status" value="1"/>
</dbReference>
<dbReference type="InterPro" id="IPR017441">
    <property type="entry name" value="Protein_kinase_ATP_BS"/>
</dbReference>
<keyword evidence="7 10" id="KW-0067">ATP-binding</keyword>
<dbReference type="PROSITE" id="PS00107">
    <property type="entry name" value="PROTEIN_KINASE_ATP"/>
    <property type="match status" value="1"/>
</dbReference>
<reference evidence="13" key="1">
    <citation type="submission" date="2021-01" db="EMBL/GenBank/DDBJ databases">
        <authorList>
            <consortium name="Genoscope - CEA"/>
            <person name="William W."/>
        </authorList>
    </citation>
    <scope>NUCLEOTIDE SEQUENCE</scope>
</reference>
<keyword evidence="3 11" id="KW-0723">Serine/threonine-protein kinase</keyword>
<evidence type="ECO:0000256" key="3">
    <source>
        <dbReference type="ARBA" id="ARBA00022527"/>
    </source>
</evidence>
<dbReference type="EC" id="2.7.11.1" evidence="2"/>
<comment type="catalytic activity">
    <reaction evidence="8">
        <text>L-threonyl-[protein] + ATP = O-phospho-L-threonyl-[protein] + ADP + H(+)</text>
        <dbReference type="Rhea" id="RHEA:46608"/>
        <dbReference type="Rhea" id="RHEA-COMP:11060"/>
        <dbReference type="Rhea" id="RHEA-COMP:11605"/>
        <dbReference type="ChEBI" id="CHEBI:15378"/>
        <dbReference type="ChEBI" id="CHEBI:30013"/>
        <dbReference type="ChEBI" id="CHEBI:30616"/>
        <dbReference type="ChEBI" id="CHEBI:61977"/>
        <dbReference type="ChEBI" id="CHEBI:456216"/>
        <dbReference type="EC" id="2.7.11.1"/>
    </reaction>
</comment>
<evidence type="ECO:0000256" key="11">
    <source>
        <dbReference type="RuleBase" id="RU000304"/>
    </source>
</evidence>
<dbReference type="InterPro" id="IPR000719">
    <property type="entry name" value="Prot_kinase_dom"/>
</dbReference>
<dbReference type="EMBL" id="CAJJDM010000143">
    <property type="protein sequence ID" value="CAD8108939.1"/>
    <property type="molecule type" value="Genomic_DNA"/>
</dbReference>
<organism evidence="13 14">
    <name type="scientific">Paramecium primaurelia</name>
    <dbReference type="NCBI Taxonomy" id="5886"/>
    <lineage>
        <taxon>Eukaryota</taxon>
        <taxon>Sar</taxon>
        <taxon>Alveolata</taxon>
        <taxon>Ciliophora</taxon>
        <taxon>Intramacronucleata</taxon>
        <taxon>Oligohymenophorea</taxon>
        <taxon>Peniculida</taxon>
        <taxon>Parameciidae</taxon>
        <taxon>Paramecium</taxon>
    </lineage>
</organism>
<evidence type="ECO:0000256" key="6">
    <source>
        <dbReference type="ARBA" id="ARBA00022777"/>
    </source>
</evidence>
<evidence type="ECO:0000256" key="7">
    <source>
        <dbReference type="ARBA" id="ARBA00022840"/>
    </source>
</evidence>
<protein>
    <recommendedName>
        <fullName evidence="2">non-specific serine/threonine protein kinase</fullName>
        <ecNumber evidence="2">2.7.11.1</ecNumber>
    </recommendedName>
</protein>
<name>A0A8S1Q258_PARPR</name>
<dbReference type="PROSITE" id="PS00108">
    <property type="entry name" value="PROTEIN_KINASE_ST"/>
    <property type="match status" value="1"/>
</dbReference>
<evidence type="ECO:0000256" key="8">
    <source>
        <dbReference type="ARBA" id="ARBA00047899"/>
    </source>
</evidence>
<evidence type="ECO:0000313" key="13">
    <source>
        <dbReference type="EMBL" id="CAD8108939.1"/>
    </source>
</evidence>
<keyword evidence="4" id="KW-0808">Transferase</keyword>
<evidence type="ECO:0000256" key="9">
    <source>
        <dbReference type="ARBA" id="ARBA00048679"/>
    </source>
</evidence>
<dbReference type="GO" id="GO:0004674">
    <property type="term" value="F:protein serine/threonine kinase activity"/>
    <property type="evidence" value="ECO:0007669"/>
    <property type="project" value="UniProtKB-KW"/>
</dbReference>
<dbReference type="GO" id="GO:0005524">
    <property type="term" value="F:ATP binding"/>
    <property type="evidence" value="ECO:0007669"/>
    <property type="project" value="UniProtKB-UniRule"/>
</dbReference>
<dbReference type="FunFam" id="1.10.510.10:FF:000571">
    <property type="entry name" value="Maternal embryonic leucine zipper kinase"/>
    <property type="match status" value="1"/>
</dbReference>
<sequence>MDQFQNKYQQYNDYQIIATLGQGQYGQVKLGERNGQRVAIKFILRNDDYPFNIKIFANEINILKQLDHPNIIKMIDFNQAFPYKNQNGKIEQKICIILEYAENGELYDYIARFGKLTPEICRFYFKQLLSVLIYITNKGICHRDLKLENILLDQQFNLKVADFGLGTDQEAALQKTYCGSESYMAPEITKNHEYNGNKADIFSAGVILFILSTGSPPFKTTKANDTWFQYFENNRQNDFWKRQKKIFEKIPDLITDDFISLINGMLASNPNQRFTLDQCMQHPWTNGPTATLEQIQNQFRQKKNIVQIQTQHQVNRNNDLQAPVDDYRCSSEQKIYEDYSDLIEKYQLTFANRVLIKSIDIVLTNEFVLYQDPKIIFCQIIKKIMEFQPNEMKIHESKYKINVEISDENLKFSVQILNCDNKMFKVKFINQLGNYIQFKLMISRIRDYLLQMNQ</sequence>
<comment type="subunit">
    <text evidence="1">Monomer.</text>
</comment>
<evidence type="ECO:0000313" key="14">
    <source>
        <dbReference type="Proteomes" id="UP000688137"/>
    </source>
</evidence>
<dbReference type="PANTHER" id="PTHR43895:SF32">
    <property type="entry name" value="SERINE_THREONINE-PROTEIN KINASE CHK1"/>
    <property type="match status" value="1"/>
</dbReference>
<keyword evidence="6" id="KW-0418">Kinase</keyword>
<comment type="catalytic activity">
    <reaction evidence="9">
        <text>L-seryl-[protein] + ATP = O-phospho-L-seryl-[protein] + ADP + H(+)</text>
        <dbReference type="Rhea" id="RHEA:17989"/>
        <dbReference type="Rhea" id="RHEA-COMP:9863"/>
        <dbReference type="Rhea" id="RHEA-COMP:11604"/>
        <dbReference type="ChEBI" id="CHEBI:15378"/>
        <dbReference type="ChEBI" id="CHEBI:29999"/>
        <dbReference type="ChEBI" id="CHEBI:30616"/>
        <dbReference type="ChEBI" id="CHEBI:83421"/>
        <dbReference type="ChEBI" id="CHEBI:456216"/>
        <dbReference type="EC" id="2.7.11.1"/>
    </reaction>
</comment>
<evidence type="ECO:0000256" key="1">
    <source>
        <dbReference type="ARBA" id="ARBA00011245"/>
    </source>
</evidence>
<evidence type="ECO:0000256" key="4">
    <source>
        <dbReference type="ARBA" id="ARBA00022679"/>
    </source>
</evidence>
<comment type="caution">
    <text evidence="13">The sequence shown here is derived from an EMBL/GenBank/DDBJ whole genome shotgun (WGS) entry which is preliminary data.</text>
</comment>
<dbReference type="SMART" id="SM00220">
    <property type="entry name" value="S_TKc"/>
    <property type="match status" value="1"/>
</dbReference>
<dbReference type="AlphaFoldDB" id="A0A8S1Q258"/>
<gene>
    <name evidence="13" type="ORF">PPRIM_AZ9-3.1.T1390003</name>
</gene>
<keyword evidence="5 10" id="KW-0547">Nucleotide-binding</keyword>
<dbReference type="InterPro" id="IPR008271">
    <property type="entry name" value="Ser/Thr_kinase_AS"/>
</dbReference>
<dbReference type="Pfam" id="PF00069">
    <property type="entry name" value="Pkinase"/>
    <property type="match status" value="1"/>
</dbReference>